<dbReference type="PANTHER" id="PTHR46509">
    <property type="entry name" value="PHOSPHOADENOSINE PHOSPHOSULFATE REDUCTASE"/>
    <property type="match status" value="1"/>
</dbReference>
<dbReference type="InterPro" id="IPR004511">
    <property type="entry name" value="PAPS/APS_Rdtase"/>
</dbReference>
<sequence length="255" mass="28085">MKITHADLDALNRRFEGSPPRAILRFVHEVFGERAAILSSMQRAGTALCHLADRAGLDLDVLFVDTGVLHAETLATRDTLAATHPHLRVHTLQPEHGFLEQTRREGLLYITKEGQERCCELRKSAPLLAARGKYDVLIGALRRDEGGARAGVKPFALDVEMNALRAHPFASFTREELDAYITEHPDVVVNPLHLMGFPTIGCFPCTTPVLPDEPERAGRWRHLASVAYCGINPTDRGAPGEEVVLDDRYAAALLG</sequence>
<evidence type="ECO:0000256" key="3">
    <source>
        <dbReference type="ARBA" id="ARBA00024327"/>
    </source>
</evidence>
<gene>
    <name evidence="5" type="ORF">CAP_5410</name>
</gene>
<evidence type="ECO:0000313" key="6">
    <source>
        <dbReference type="Proteomes" id="UP000019678"/>
    </source>
</evidence>
<dbReference type="GO" id="GO:0005737">
    <property type="term" value="C:cytoplasm"/>
    <property type="evidence" value="ECO:0007669"/>
    <property type="project" value="TreeGrafter"/>
</dbReference>
<dbReference type="PIRSF" id="PIRSF000857">
    <property type="entry name" value="PAPS_reductase"/>
    <property type="match status" value="1"/>
</dbReference>
<organism evidence="5 6">
    <name type="scientific">Chondromyces apiculatus DSM 436</name>
    <dbReference type="NCBI Taxonomy" id="1192034"/>
    <lineage>
        <taxon>Bacteria</taxon>
        <taxon>Pseudomonadati</taxon>
        <taxon>Myxococcota</taxon>
        <taxon>Polyangia</taxon>
        <taxon>Polyangiales</taxon>
        <taxon>Polyangiaceae</taxon>
        <taxon>Chondromyces</taxon>
    </lineage>
</organism>
<dbReference type="InterPro" id="IPR014729">
    <property type="entry name" value="Rossmann-like_a/b/a_fold"/>
</dbReference>
<dbReference type="GO" id="GO:0004604">
    <property type="term" value="F:phosphoadenylyl-sulfate reductase (thioredoxin) activity"/>
    <property type="evidence" value="ECO:0007669"/>
    <property type="project" value="InterPro"/>
</dbReference>
<dbReference type="RefSeq" id="WP_044245735.1">
    <property type="nucleotide sequence ID" value="NZ_ASRX01000044.1"/>
</dbReference>
<evidence type="ECO:0000256" key="2">
    <source>
        <dbReference type="ARBA" id="ARBA00023002"/>
    </source>
</evidence>
<evidence type="ECO:0000256" key="1">
    <source>
        <dbReference type="ARBA" id="ARBA00009732"/>
    </source>
</evidence>
<dbReference type="PANTHER" id="PTHR46509:SF1">
    <property type="entry name" value="PHOSPHOADENOSINE PHOSPHOSULFATE REDUCTASE"/>
    <property type="match status" value="1"/>
</dbReference>
<dbReference type="Gene3D" id="3.40.50.620">
    <property type="entry name" value="HUPs"/>
    <property type="match status" value="1"/>
</dbReference>
<name>A0A017T309_9BACT</name>
<feature type="domain" description="Phosphoadenosine phosphosulphate reductase" evidence="4">
    <location>
        <begin position="36"/>
        <end position="208"/>
    </location>
</feature>
<dbReference type="STRING" id="1192034.CAP_5410"/>
<protein>
    <submittedName>
        <fullName evidence="5">Phosphoadenylyl-sulfate reductase</fullName>
    </submittedName>
</protein>
<comment type="similarity">
    <text evidence="1">Belongs to the PAPS reductase family. CysH subfamily.</text>
</comment>
<dbReference type="eggNOG" id="COG0175">
    <property type="taxonomic scope" value="Bacteria"/>
</dbReference>
<dbReference type="SUPFAM" id="SSF52402">
    <property type="entry name" value="Adenine nucleotide alpha hydrolases-like"/>
    <property type="match status" value="1"/>
</dbReference>
<dbReference type="Proteomes" id="UP000019678">
    <property type="component" value="Unassembled WGS sequence"/>
</dbReference>
<evidence type="ECO:0000313" key="5">
    <source>
        <dbReference type="EMBL" id="EYF03619.1"/>
    </source>
</evidence>
<keyword evidence="6" id="KW-1185">Reference proteome</keyword>
<reference evidence="5 6" key="1">
    <citation type="submission" date="2013-05" db="EMBL/GenBank/DDBJ databases">
        <title>Genome assembly of Chondromyces apiculatus DSM 436.</title>
        <authorList>
            <person name="Sharma G."/>
            <person name="Khatri I."/>
            <person name="Kaur C."/>
            <person name="Mayilraj S."/>
            <person name="Subramanian S."/>
        </authorList>
    </citation>
    <scope>NUCLEOTIDE SEQUENCE [LARGE SCALE GENOMIC DNA]</scope>
    <source>
        <strain evidence="5 6">DSM 436</strain>
    </source>
</reference>
<comment type="pathway">
    <text evidence="3">Sulfur metabolism; hydrogen sulfide biosynthesis; sulfite from sulfate.</text>
</comment>
<dbReference type="GO" id="GO:0019379">
    <property type="term" value="P:sulfate assimilation, phosphoadenylyl sulfate reduction by phosphoadenylyl-sulfate reductase (thioredoxin)"/>
    <property type="evidence" value="ECO:0007669"/>
    <property type="project" value="InterPro"/>
</dbReference>
<dbReference type="OrthoDB" id="9794018at2"/>
<proteinExistence type="inferred from homology"/>
<comment type="caution">
    <text evidence="5">The sequence shown here is derived from an EMBL/GenBank/DDBJ whole genome shotgun (WGS) entry which is preliminary data.</text>
</comment>
<dbReference type="NCBIfam" id="NF002537">
    <property type="entry name" value="PRK02090.1"/>
    <property type="match status" value="1"/>
</dbReference>
<dbReference type="Pfam" id="PF01507">
    <property type="entry name" value="PAPS_reduct"/>
    <property type="match status" value="1"/>
</dbReference>
<dbReference type="EMBL" id="ASRX01000044">
    <property type="protein sequence ID" value="EYF03619.1"/>
    <property type="molecule type" value="Genomic_DNA"/>
</dbReference>
<dbReference type="InterPro" id="IPR002500">
    <property type="entry name" value="PAPS_reduct_dom"/>
</dbReference>
<evidence type="ECO:0000259" key="4">
    <source>
        <dbReference type="Pfam" id="PF01507"/>
    </source>
</evidence>
<keyword evidence="2" id="KW-0560">Oxidoreductase</keyword>
<dbReference type="AlphaFoldDB" id="A0A017T309"/>
<accession>A0A017T309</accession>